<dbReference type="Proteomes" id="UP000041254">
    <property type="component" value="Unassembled WGS sequence"/>
</dbReference>
<evidence type="ECO:0000259" key="9">
    <source>
        <dbReference type="PROSITE" id="PS50222"/>
    </source>
</evidence>
<feature type="compositionally biased region" description="Basic and acidic residues" evidence="8">
    <location>
        <begin position="1102"/>
        <end position="1113"/>
    </location>
</feature>
<dbReference type="Pfam" id="PF13833">
    <property type="entry name" value="EF-hand_8"/>
    <property type="match status" value="1"/>
</dbReference>
<keyword evidence="5" id="KW-0378">Hydrolase</keyword>
<evidence type="ECO:0000256" key="3">
    <source>
        <dbReference type="ARBA" id="ARBA00022670"/>
    </source>
</evidence>
<feature type="compositionally biased region" description="Acidic residues" evidence="8">
    <location>
        <begin position="3591"/>
        <end position="3610"/>
    </location>
</feature>
<dbReference type="OrthoDB" id="2684236at2759"/>
<proteinExistence type="predicted"/>
<feature type="compositionally biased region" description="Basic and acidic residues" evidence="8">
    <location>
        <begin position="3611"/>
        <end position="3632"/>
    </location>
</feature>
<dbReference type="Pfam" id="PF12359">
    <property type="entry name" value="DUF3645"/>
    <property type="match status" value="1"/>
</dbReference>
<dbReference type="GO" id="GO:0005634">
    <property type="term" value="C:nucleus"/>
    <property type="evidence" value="ECO:0007669"/>
    <property type="project" value="TreeGrafter"/>
</dbReference>
<keyword evidence="3" id="KW-0645">Protease</keyword>
<dbReference type="PANTHER" id="PTHR13367:SF28">
    <property type="entry name" value="UBIQUITIN THIOESTERASE ZRANB1"/>
    <property type="match status" value="1"/>
</dbReference>
<evidence type="ECO:0000313" key="11">
    <source>
        <dbReference type="Proteomes" id="UP000041254"/>
    </source>
</evidence>
<dbReference type="Pfam" id="PF12340">
    <property type="entry name" value="DUF3638"/>
    <property type="match status" value="1"/>
</dbReference>
<feature type="compositionally biased region" description="Gly residues" evidence="8">
    <location>
        <begin position="3569"/>
        <end position="3580"/>
    </location>
</feature>
<dbReference type="EC" id="3.4.19.12" evidence="2"/>
<feature type="region of interest" description="Disordered" evidence="8">
    <location>
        <begin position="3795"/>
        <end position="3949"/>
    </location>
</feature>
<dbReference type="GO" id="GO:0004843">
    <property type="term" value="F:cysteine-type deubiquitinase activity"/>
    <property type="evidence" value="ECO:0007669"/>
    <property type="project" value="UniProtKB-EC"/>
</dbReference>
<accession>A0A0G4EXY0</accession>
<feature type="compositionally biased region" description="Pro residues" evidence="8">
    <location>
        <begin position="2361"/>
        <end position="2372"/>
    </location>
</feature>
<feature type="domain" description="EF-hand" evidence="9">
    <location>
        <begin position="4223"/>
        <end position="4258"/>
    </location>
</feature>
<dbReference type="PhylomeDB" id="A0A0G4EXY0"/>
<feature type="compositionally biased region" description="Low complexity" evidence="8">
    <location>
        <begin position="1084"/>
        <end position="1101"/>
    </location>
</feature>
<reference evidence="10 11" key="1">
    <citation type="submission" date="2014-11" db="EMBL/GenBank/DDBJ databases">
        <authorList>
            <person name="Zhu J."/>
            <person name="Qi W."/>
            <person name="Song R."/>
        </authorList>
    </citation>
    <scope>NUCLEOTIDE SEQUENCE [LARGE SCALE GENOMIC DNA]</scope>
</reference>
<feature type="compositionally biased region" description="Low complexity" evidence="8">
    <location>
        <begin position="3896"/>
        <end position="3909"/>
    </location>
</feature>
<feature type="compositionally biased region" description="Pro residues" evidence="8">
    <location>
        <begin position="3916"/>
        <end position="3941"/>
    </location>
</feature>
<dbReference type="EMBL" id="CDMY01000344">
    <property type="protein sequence ID" value="CEM03576.1"/>
    <property type="molecule type" value="Genomic_DNA"/>
</dbReference>
<dbReference type="InterPro" id="IPR051346">
    <property type="entry name" value="OTU_Deubiquitinase"/>
</dbReference>
<dbReference type="CDD" id="cd00051">
    <property type="entry name" value="EFh"/>
    <property type="match status" value="1"/>
</dbReference>
<dbReference type="PROSITE" id="PS50222">
    <property type="entry name" value="EF_HAND_2"/>
    <property type="match status" value="3"/>
</dbReference>
<dbReference type="GO" id="GO:0005737">
    <property type="term" value="C:cytoplasm"/>
    <property type="evidence" value="ECO:0007669"/>
    <property type="project" value="TreeGrafter"/>
</dbReference>
<dbReference type="InterPro" id="IPR022099">
    <property type="entry name" value="DUF3638"/>
</dbReference>
<dbReference type="GO" id="GO:0071947">
    <property type="term" value="P:protein deubiquitination involved in ubiquitin-dependent protein catabolic process"/>
    <property type="evidence" value="ECO:0007669"/>
    <property type="project" value="TreeGrafter"/>
</dbReference>
<feature type="region of interest" description="Disordered" evidence="8">
    <location>
        <begin position="3560"/>
        <end position="3632"/>
    </location>
</feature>
<evidence type="ECO:0000256" key="4">
    <source>
        <dbReference type="ARBA" id="ARBA00022786"/>
    </source>
</evidence>
<protein>
    <recommendedName>
        <fullName evidence="2">ubiquitinyl hydrolase 1</fullName>
        <ecNumber evidence="2">3.4.19.12</ecNumber>
    </recommendedName>
</protein>
<evidence type="ECO:0000256" key="7">
    <source>
        <dbReference type="ARBA" id="ARBA00022837"/>
    </source>
</evidence>
<feature type="domain" description="EF-hand" evidence="9">
    <location>
        <begin position="4187"/>
        <end position="4222"/>
    </location>
</feature>
<feature type="compositionally biased region" description="Low complexity" evidence="8">
    <location>
        <begin position="3830"/>
        <end position="3841"/>
    </location>
</feature>
<keyword evidence="11" id="KW-1185">Reference proteome</keyword>
<feature type="region of interest" description="Disordered" evidence="8">
    <location>
        <begin position="4263"/>
        <end position="4304"/>
    </location>
</feature>
<name>A0A0G4EXY0_VITBC</name>
<keyword evidence="4" id="KW-0833">Ubl conjugation pathway</keyword>
<feature type="region of interest" description="Disordered" evidence="8">
    <location>
        <begin position="2352"/>
        <end position="2377"/>
    </location>
</feature>
<dbReference type="SUPFAM" id="SSF52540">
    <property type="entry name" value="P-loop containing nucleoside triphosphate hydrolases"/>
    <property type="match status" value="1"/>
</dbReference>
<comment type="catalytic activity">
    <reaction evidence="1">
        <text>Thiol-dependent hydrolysis of ester, thioester, amide, peptide and isopeptide bonds formed by the C-terminal Gly of ubiquitin (a 76-residue protein attached to proteins as an intracellular targeting signal).</text>
        <dbReference type="EC" id="3.4.19.12"/>
    </reaction>
</comment>
<dbReference type="SMART" id="SM00054">
    <property type="entry name" value="EFh"/>
    <property type="match status" value="3"/>
</dbReference>
<evidence type="ECO:0000256" key="5">
    <source>
        <dbReference type="ARBA" id="ARBA00022801"/>
    </source>
</evidence>
<keyword evidence="7" id="KW-0106">Calcium</keyword>
<dbReference type="Gene3D" id="1.10.238.10">
    <property type="entry name" value="EF-hand"/>
    <property type="match status" value="2"/>
</dbReference>
<evidence type="ECO:0000256" key="2">
    <source>
        <dbReference type="ARBA" id="ARBA00012759"/>
    </source>
</evidence>
<gene>
    <name evidence="10" type="ORF">Vbra_13964</name>
</gene>
<organism evidence="10 11">
    <name type="scientific">Vitrella brassicaformis (strain CCMP3155)</name>
    <dbReference type="NCBI Taxonomy" id="1169540"/>
    <lineage>
        <taxon>Eukaryota</taxon>
        <taxon>Sar</taxon>
        <taxon>Alveolata</taxon>
        <taxon>Colpodellida</taxon>
        <taxon>Vitrellaceae</taxon>
        <taxon>Vitrella</taxon>
    </lineage>
</organism>
<dbReference type="STRING" id="1169540.A0A0G4EXY0"/>
<feature type="region of interest" description="Disordered" evidence="8">
    <location>
        <begin position="1075"/>
        <end position="1118"/>
    </location>
</feature>
<keyword evidence="6" id="KW-0788">Thiol protease</keyword>
<dbReference type="SUPFAM" id="SSF47473">
    <property type="entry name" value="EF-hand"/>
    <property type="match status" value="1"/>
</dbReference>
<dbReference type="InterPro" id="IPR002048">
    <property type="entry name" value="EF_hand_dom"/>
</dbReference>
<dbReference type="InterPro" id="IPR018247">
    <property type="entry name" value="EF_Hand_1_Ca_BS"/>
</dbReference>
<sequence>MATSIWRTPEFIDYYAVDFFGIPSSAEGEGVTPSAAITGALSFGLRIVDKLIAEGPQNTWLREALVAVKFALLQCDANLAKGIPRKYDPAAIHSFLIDVGSRVRGLAAGESVILPGGVALDLQSKPHWLLFIVSRPRDRPNYSFAVVNPGGLGSENHAVRLLPSPPLGIIQRDTLLVLEGVRGERVAHSSFWLLVYRLLYKPHATNFRTLYNVLLPYLNGKPLLYNWFDPPDGSCLDSADSGPGMRGAGGLWRNEFKGTSTLNSMASPVDCVMGCVLYLLRGQGLTRAEAASVEVLLHWAVCKAVEQDVDASMKTKFHRSDKLLTDLACRRLAQVASDRALAQGEEPSRPPPQVHRLWLTPQHYLSVRQLIDAIHTKVRSRLPASQNGYGEGNCALSPAIADPKCSFAATATRFPLFGRFRRDASVEGLAGEARSVPLVLPVELSGVSDRVRSVGEVGVGLRRVVECCTLLANQSQSLKHTYCWRYQLILHFFVHVVPLPLPHGHPDRATKCIWATSTLRRETQIDLMRLLHQVSRHFLAAVFSLRNTRGLDASRITVMAAICCLADAICRTPASDTPSAFSLHYSGRAEGPVKAFGFDITYFADESEFFLLVDPALSLVRCQVLDYFTAICDRLSGDHVAYRFENNLDLGQGDQTLLEQLLPLYFSGEQPELMDLYPDMLYLRDLVFMFKALMNPSGETLPELKRWSVADASLNWAYNHAKKTFVVRGFGKALECAEFVKDDYYDKKKKKGMFGRLGAWFGMKGRARAPPSAADPSNLVQGTRIDTEDDVLHLKQLPDFEGRLGAQDAELLLQYLTAPYIRIPLVLQFFADESKIDALFSKELQQVLSATLFEPSIWQKSSHKPLPGLVPAPSRDFLATPLGLLYNELTHSPRTVLYALEELLDIAMDKDTGRYTTPAASILLFIVRLAVQVEGYVLFILRHNKFWDTHGRDGPSPTASETDTGQMAGVGWAARVRGLTTSTDILSLLSTAQRRVRARLTGPVVRLLEDWAAKAAHHSDLHMACVLYAHLAYIYKDTAAEELDAAAVSALLVSQVFVFTHHNFKAEVRRGAGLPGYSPPSLPEQPNAGAAAEAAANPQEKTAADAKEDKEAQGGDSLGVPDIEMFSILQAHRVKLLRWLRAHPEEGDRAMEAVVRTVTFTGSRGVQRGAASEGMLARHWHVPDGYCSEGRFIPDSELGESGGSKGSDTLGKSSKAVATYEAWLREVTTQAGDTEINLQLGEFSLKKNPMELLGEWVNDFDDFVALFGEVSDTVSFQSAVVQVTTNRYWCRLVGRRHDLQRWEPDTRLLTFSFKRRYSPTGLRPDESWLPPLLDPFLAFYFPNLPIYVADSPAPDCIRLMCVVPTVGSAPQSSPSSAPPPPDTVKEIICVREPPSIQVFNFREHGRRIYRVLVYTSDVAHCLHDCANKFPDPSEVGSKVALASGVPGLGAAAMGASLVISRNLAKRVGVQTFIPPVYLKGLIPTALLEEYEFWQNEDDSFTGIQRIDKREKTKTPSELKITIHASGAPEPSTNTIGPSEATATIQRYAVKLGPSGPSSIAHVTQMGSASTATSGWARSAFANSRRGSGDLSAPDAVIGQRDPSEPTWTLLNLQYVSGDSPLQKLVSTLKRLDNLSHTLVWSMSKEGEIDGQADDIHTIDLIELPRVGLTFRPPPLKGTAEKAKQRPFYCEQHTGLYISGRNIHGSPLTAKLLKGLPNAILLENDDNDLFILASACCRPVRLGRAAQGGGNEGPGRQVRALESDFLIDFSDRTWSASLDDARHYLYAIHSSRSFLFIPTVASALHLLLMRFLDRNYEEVVKLAESACFTDAPPTKEEKQLWQQINMIGPDSDPHPDAHACRLKILLVAARQGVNVTGGQPDHQKADGFGLTWSLARELKAYVSRYQYVSAACRLAAAEELELLRLCPHGDATELTNRIALLKAVTTTGGRGDNNSIALVAPTHPRYDDYDMVDDRTCMEREAGGVAGSLWESFSNLVGTLQYKRPTDEELSGAAAVAFVERWLERGVRMGDWLYLYELLCGVLPLKLVPGEETWPWGAILIRMLPPGTFKTRSRLMSILRMLAINPSVGPQLPRFEDDRKSKLPLGIMFKGSEPFQRLMKQLQASLNDIARSDAIDWPHPPTTAIPFVLNFRMTVPPLDHPHSRCWLSPRVDDYRCGARTLMPVSGPVTATQQQQQQQQGTNRPPDHPIQLSSADVWAFGNIPLEPIGLNTFITSTSRLTRGLPSVSSEVPLRVSQHPSAKSVMGEATLRRLQHETRAYAEQMNNAAKPELLGFADSDLTTATRDVAHARSLAQKVATLRENLHKIFARDGRFIEGGIRLALNLANSTDLPAQAPASVSNPFAPPPPPPPPPTEQMKQRQWAYDLGKLCEREPVLSFDFLVTLLMSSTAAADLQRLNPFLRDHSIQDLFSLVAGVMLAVNRRAQVSRCLTDAKDLIHLLVDQRPGARTTGSSEALGSQQSAEKPVSSARVHALKMKAASLAENLGSKRHYTKQGEGGVVYDPRFLVFEFAYNILLRESQVVLIQKFMTAVKEGRSLCHQMIMGAGKTTVVAPLLALLLGDGQTFVGQVVPQELLEFTRAVLRERFSAVIRKSVYTFRFTRYMEATPDLYLKLLQAKETRSVVLASPTSIKSLLLKFVELLHMLDKGTSRARSRWIAHAALAAAAGRKRVSRALKRLFGRKSGLQVAEEALQGGATVVPLDDVGQLTVRKEMDLCLRILQLFQSGVLLIDEVDLILHPLRSELHWPVGAKQPLDFTRPIATEKGKDPGGGGSAGGPETEEGLRWQLPWHLLDAVFYYQTGSMSVPFTDSREAKTILDKIREVLREGVRTNAFQSTPHLVLLNLAFYHANLKPLLARWVFLFLRARRFHGMSDDKALTYITLPSDVGPVTVGGGNAGGGGVGGNMLYNEIFDGVDRLTDVNIKMLNLAREWLNAFAPHVMQKVNRVSFGVMTPEELAKQMRLNPVMPRTRHLLAVPFVGKDAPSLASEFSHPDVVIGLTILAYRYQGMRVADFKQVMMEQMDRMDAEYGPFAQRSACQEFVTWVEASGGRVRGVKRRRIHRDYWGDWERTKGSQMSLVEEIRSPSPLPAVMGTAGGVGVGGSADVNTMDEEEEEDAYLFLRIWPLELVDLYDHDQERVLFKLLWRQPLVIQVHLFRWVFPITLEHTAVQLSASGQELGGQLLFPIRLGFSGTPSELLPLELGQCHYEAGTDGKMLYFLTSMEVMSMELLDQGWTVTSILDRIALADPPFHALIDTGAHITGLTNLEVAHYLLDKGLRGFEGVVFLDREDRQMVLVREGWRVMRLAQCGISAARRFTFYDQVHTTGQDIKQAISACAVLTVGKDMVFRDYAQGAFRMRGIGNGQTIRLFIPPEVADLIRYTTKKAGAPSSVFERLLSRADASAAPPATAMPSLLSSDTLGGSGELGTALREVCGWLVVRGIESEQLQYRLLSAQNLSNVWRKRAFSHLIYAHSQVGSNECPPIVRQSVELWRDQLHYAVPNMVPVIQTQSQKLRESANEHQALLSEQKDQELVHRILQSAADREARERQAVKGGAGAGGGGLIGLTGSEEREFLEAEIEQEQEQEQEEEQEMEQDQEREQEQEKEEEKMPEPEEAAKLKYSRQDEAPLPWPIESLKDAPSKQQQAFYPLSEFAVLKKMIARPRPIAFPEYLYLSNNHYKAGWSWNTFRRLKNVIVVMEWIPDWSDLNLRGKAKNTSAPPPGLSPEQTQRLKKAFDLFDTNKRGTISLAAFRELLRAIDADATDTDDPTATHMLHKLVERHKGPRPPGPSSGAMKLKGILNPAPAVPSPRLIGSPQPGQGLPTTTPAHDPMDLLGGFTAPPPVSALPPTAAMATSPPPAAGGGGENRPVSRSPSPPGDGWGLDALDDLLGGPSPTTNGPMAPSPTSPPPLVSSPPSAAPVPAPTPAPLTNGPAMASRFDALSNLGAVDVGHSAKDKDKDRDSREREREREREGVLTEADLRIELSFEEVREALGEESLYAIQRGRFFVVLALDEAETVRAAMHVRQAQRGPSVVPGAHSAIALRNLSSRFAPLDASPPFFDTADGNGALGAPSLSRGLRAASYQQESAHSCCRFLNSELHYSDRQVALLVRALQPNSCDERQEYFFDVRKCRRRRQIPWQGTPIARLFTTPDDYALLQFRAVATKVRSACVKRGLSLVDAFRAFDRDRDGILKPAEVYAGLKWLGVDIAPNEMQDILRHIDMDGNGIVTEHDFTVALADPFKQTQQGAAGRAAAVSGRDKLSGAEDSDEDEGFGAFPTEGLPSIPSESDLSRYTSEWNRAGGSGPNLMAPALLRRLKVKLQPHTQFQLIWATEPSQAVHQMPVSIWAPDGLEGKRSTLRRNRVRICLGHYVIEGYDMQTVANAAAGAGSQGVARDPVGPMVFEFTDTGVSGLAESPILKPLVDTLLPLPVRFRQVGTDASGRAPLHLWSPVPPTNDYVALGLIATTGDSTPPPLTAIRCIPRKWTAPSPVPPRKLADLHTSGGGKVTSTAKGALSIWAVTSMQLLAAVPGGSLPRERGGEAFVELKYNKFGIEPDRLGFRVSGDLLSGGDEQRGDGDKEIPRIMKRGASKAGSTMSGILGLK</sequence>
<dbReference type="GO" id="GO:0070530">
    <property type="term" value="F:K63-linked polyubiquitin modification-dependent protein binding"/>
    <property type="evidence" value="ECO:0007669"/>
    <property type="project" value="TreeGrafter"/>
</dbReference>
<dbReference type="PANTHER" id="PTHR13367">
    <property type="entry name" value="UBIQUITIN THIOESTERASE"/>
    <property type="match status" value="1"/>
</dbReference>
<feature type="region of interest" description="Disordered" evidence="8">
    <location>
        <begin position="2186"/>
        <end position="2209"/>
    </location>
</feature>
<dbReference type="InterPro" id="IPR022105">
    <property type="entry name" value="DUF3645"/>
</dbReference>
<dbReference type="PROSITE" id="PS00018">
    <property type="entry name" value="EF_HAND_1"/>
    <property type="match status" value="1"/>
</dbReference>
<evidence type="ECO:0000256" key="1">
    <source>
        <dbReference type="ARBA" id="ARBA00000707"/>
    </source>
</evidence>
<dbReference type="InterPro" id="IPR027417">
    <property type="entry name" value="P-loop_NTPase"/>
</dbReference>
<dbReference type="InterPro" id="IPR011992">
    <property type="entry name" value="EF-hand-dom_pair"/>
</dbReference>
<dbReference type="GO" id="GO:0005509">
    <property type="term" value="F:calcium ion binding"/>
    <property type="evidence" value="ECO:0007669"/>
    <property type="project" value="InterPro"/>
</dbReference>
<feature type="domain" description="EF-hand" evidence="9">
    <location>
        <begin position="3741"/>
        <end position="3776"/>
    </location>
</feature>
<evidence type="ECO:0000313" key="10">
    <source>
        <dbReference type="EMBL" id="CEM03576.1"/>
    </source>
</evidence>
<evidence type="ECO:0000256" key="6">
    <source>
        <dbReference type="ARBA" id="ARBA00022807"/>
    </source>
</evidence>
<feature type="region of interest" description="Disordered" evidence="8">
    <location>
        <begin position="3961"/>
        <end position="3986"/>
    </location>
</feature>
<dbReference type="OMA" id="QMIMGEG"/>
<dbReference type="VEuPathDB" id="CryptoDB:Vbra_13964"/>
<evidence type="ECO:0000256" key="8">
    <source>
        <dbReference type="SAM" id="MobiDB-lite"/>
    </source>
</evidence>
<dbReference type="InParanoid" id="A0A0G4EXY0"/>
<feature type="compositionally biased region" description="Basic and acidic residues" evidence="8">
    <location>
        <begin position="3966"/>
        <end position="3986"/>
    </location>
</feature>